<name>A0AAU3IFF9_9ACTN</name>
<evidence type="ECO:0000313" key="1">
    <source>
        <dbReference type="EMBL" id="WTZ13917.1"/>
    </source>
</evidence>
<sequence length="186" mass="20977">MAFRLRIIRELAEVTYDGMVEFGEASAATYKRTASGVNVPRWFRVMEFVDTCRLATPPQALDRLRLVSRPHDLHALWVNARMEERGSLLLRAPRARLIANWAECSLALATLYERAGAPPLREVQELAGGPTQLPLSTLARIVNRQALPTDNRQLRAFLLGCRLSRKQLPEWDEAWSRLASGRSGSI</sequence>
<reference evidence="1" key="1">
    <citation type="submission" date="2022-10" db="EMBL/GenBank/DDBJ databases">
        <title>The complete genomes of actinobacterial strains from the NBC collection.</title>
        <authorList>
            <person name="Joergensen T.S."/>
            <person name="Alvarez Arevalo M."/>
            <person name="Sterndorff E.B."/>
            <person name="Faurdal D."/>
            <person name="Vuksanovic O."/>
            <person name="Mourched A.-S."/>
            <person name="Charusanti P."/>
            <person name="Shaw S."/>
            <person name="Blin K."/>
            <person name="Weber T."/>
        </authorList>
    </citation>
    <scope>NUCLEOTIDE SEQUENCE</scope>
    <source>
        <strain evidence="1">NBC_01393</strain>
    </source>
</reference>
<protein>
    <submittedName>
        <fullName evidence="1">Uncharacterized protein</fullName>
    </submittedName>
</protein>
<accession>A0AAU3IFF9</accession>
<proteinExistence type="predicted"/>
<gene>
    <name evidence="1" type="ORF">OG699_41720</name>
</gene>
<organism evidence="1">
    <name type="scientific">Streptomyces sp. NBC_01393</name>
    <dbReference type="NCBI Taxonomy" id="2903851"/>
    <lineage>
        <taxon>Bacteria</taxon>
        <taxon>Bacillati</taxon>
        <taxon>Actinomycetota</taxon>
        <taxon>Actinomycetes</taxon>
        <taxon>Kitasatosporales</taxon>
        <taxon>Streptomycetaceae</taxon>
        <taxon>Streptomyces</taxon>
    </lineage>
</organism>
<dbReference type="EMBL" id="CP109546">
    <property type="protein sequence ID" value="WTZ13917.1"/>
    <property type="molecule type" value="Genomic_DNA"/>
</dbReference>
<dbReference type="AlphaFoldDB" id="A0AAU3IFF9"/>